<comment type="caution">
    <text evidence="3">The sequence shown here is derived from an EMBL/GenBank/DDBJ whole genome shotgun (WGS) entry which is preliminary data.</text>
</comment>
<keyword evidence="2" id="KW-0812">Transmembrane</keyword>
<protein>
    <submittedName>
        <fullName evidence="3">Septum formation initiator</fullName>
    </submittedName>
</protein>
<evidence type="ECO:0000256" key="1">
    <source>
        <dbReference type="SAM" id="Coils"/>
    </source>
</evidence>
<dbReference type="RefSeq" id="WP_187256446.1">
    <property type="nucleotide sequence ID" value="NZ_JBHULF010000014.1"/>
</dbReference>
<dbReference type="Pfam" id="PF04977">
    <property type="entry name" value="DivIC"/>
    <property type="match status" value="1"/>
</dbReference>
<keyword evidence="2" id="KW-1133">Transmembrane helix</keyword>
<organism evidence="3 4">
    <name type="scientific">Flavihumibacter stibioxidans</name>
    <dbReference type="NCBI Taxonomy" id="1834163"/>
    <lineage>
        <taxon>Bacteria</taxon>
        <taxon>Pseudomonadati</taxon>
        <taxon>Bacteroidota</taxon>
        <taxon>Chitinophagia</taxon>
        <taxon>Chitinophagales</taxon>
        <taxon>Chitinophagaceae</taxon>
        <taxon>Flavihumibacter</taxon>
    </lineage>
</organism>
<name>A0ABR7M827_9BACT</name>
<evidence type="ECO:0000256" key="2">
    <source>
        <dbReference type="SAM" id="Phobius"/>
    </source>
</evidence>
<keyword evidence="1" id="KW-0175">Coiled coil</keyword>
<dbReference type="EMBL" id="MBUA01000012">
    <property type="protein sequence ID" value="MBC6491122.1"/>
    <property type="molecule type" value="Genomic_DNA"/>
</dbReference>
<keyword evidence="4" id="KW-1185">Reference proteome</keyword>
<keyword evidence="2" id="KW-0472">Membrane</keyword>
<feature type="coiled-coil region" evidence="1">
    <location>
        <begin position="46"/>
        <end position="73"/>
    </location>
</feature>
<evidence type="ECO:0000313" key="3">
    <source>
        <dbReference type="EMBL" id="MBC6491122.1"/>
    </source>
</evidence>
<dbReference type="Proteomes" id="UP000765802">
    <property type="component" value="Unassembled WGS sequence"/>
</dbReference>
<sequence>MKSILNHIPGYLKNKYLLSLAVFVVWMFFFDDRDIITTHFRYRNELRDLEKSKVYYEEQIAETRKELDKLQSDPALLEKYARERYRMKRDNEDLYIMED</sequence>
<evidence type="ECO:0000313" key="4">
    <source>
        <dbReference type="Proteomes" id="UP000765802"/>
    </source>
</evidence>
<proteinExistence type="predicted"/>
<gene>
    <name evidence="3" type="ORF">BC349_08770</name>
</gene>
<feature type="transmembrane region" description="Helical" evidence="2">
    <location>
        <begin position="12"/>
        <end position="30"/>
    </location>
</feature>
<dbReference type="InterPro" id="IPR007060">
    <property type="entry name" value="FtsL/DivIC"/>
</dbReference>
<reference evidence="3 4" key="1">
    <citation type="submission" date="2016-07" db="EMBL/GenBank/DDBJ databases">
        <title>Genome analysis of Flavihumibacter stibioxidans YS-17.</title>
        <authorList>
            <person name="Shi K."/>
            <person name="Han Y."/>
            <person name="Wang G."/>
        </authorList>
    </citation>
    <scope>NUCLEOTIDE SEQUENCE [LARGE SCALE GENOMIC DNA]</scope>
    <source>
        <strain evidence="3 4">YS-17</strain>
    </source>
</reference>
<accession>A0ABR7M827</accession>